<evidence type="ECO:0000256" key="5">
    <source>
        <dbReference type="ARBA" id="ARBA00022989"/>
    </source>
</evidence>
<dbReference type="PANTHER" id="PTHR43867:SF2">
    <property type="entry name" value="CELLULOSE SYNTHASE CATALYTIC SUBUNIT A [UDP-FORMING]"/>
    <property type="match status" value="1"/>
</dbReference>
<keyword evidence="4 7" id="KW-0812">Transmembrane</keyword>
<evidence type="ECO:0000256" key="4">
    <source>
        <dbReference type="ARBA" id="ARBA00022692"/>
    </source>
</evidence>
<gene>
    <name evidence="9" type="ordered locus">MCP_0642</name>
</gene>
<dbReference type="AlphaFoldDB" id="D1YW92"/>
<reference evidence="9 10" key="1">
    <citation type="journal article" date="2007" name="Appl. Environ. Microbiol.">
        <title>Isolation of key methanogens for global methane emission from rice paddy fields: a novel isolate affiliated with the clone cluster rice cluster I.</title>
        <authorList>
            <person name="Sakai S."/>
            <person name="Imachi H."/>
            <person name="Sekiguchi Y."/>
            <person name="Ohashi A."/>
            <person name="Harada H."/>
            <person name="Kamagata Y."/>
        </authorList>
    </citation>
    <scope>NUCLEOTIDE SEQUENCE [LARGE SCALE GENOMIC DNA]</scope>
    <source>
        <strain evidence="10">DSM 17711 / JCM 13418 / NBRC 101707 / SANAE</strain>
    </source>
</reference>
<dbReference type="Gene3D" id="3.90.550.10">
    <property type="entry name" value="Spore Coat Polysaccharide Biosynthesis Protein SpsA, Chain A"/>
    <property type="match status" value="1"/>
</dbReference>
<organism evidence="9 10">
    <name type="scientific">Methanocella paludicola (strain DSM 17711 / JCM 13418 / NBRC 101707 / SANAE)</name>
    <dbReference type="NCBI Taxonomy" id="304371"/>
    <lineage>
        <taxon>Archaea</taxon>
        <taxon>Methanobacteriati</taxon>
        <taxon>Methanobacteriota</taxon>
        <taxon>Stenosarchaea group</taxon>
        <taxon>Methanomicrobia</taxon>
        <taxon>Methanocellales</taxon>
        <taxon>Methanocellaceae</taxon>
        <taxon>Methanocella</taxon>
    </lineage>
</organism>
<evidence type="ECO:0000256" key="1">
    <source>
        <dbReference type="ARBA" id="ARBA00004141"/>
    </source>
</evidence>
<proteinExistence type="predicted"/>
<dbReference type="SUPFAM" id="SSF53448">
    <property type="entry name" value="Nucleotide-diphospho-sugar transferases"/>
    <property type="match status" value="1"/>
</dbReference>
<dbReference type="GO" id="GO:0016757">
    <property type="term" value="F:glycosyltransferase activity"/>
    <property type="evidence" value="ECO:0007669"/>
    <property type="project" value="UniProtKB-KW"/>
</dbReference>
<protein>
    <submittedName>
        <fullName evidence="9">Glycosyltransferase</fullName>
    </submittedName>
</protein>
<name>D1YW92_METPS</name>
<dbReference type="Proteomes" id="UP000001882">
    <property type="component" value="Chromosome"/>
</dbReference>
<keyword evidence="10" id="KW-1185">Reference proteome</keyword>
<dbReference type="CDD" id="cd06423">
    <property type="entry name" value="CESA_like"/>
    <property type="match status" value="1"/>
</dbReference>
<reference evidence="10" key="3">
    <citation type="journal article" date="2011" name="PLoS ONE">
        <title>Genome sequence of a mesophilic hydrogenotrophic methanogen Methanocella paludicola, the first cultivated representative of the order Methanocellales.</title>
        <authorList>
            <person name="Sakai S."/>
            <person name="Takaki Y."/>
            <person name="Shimamura S."/>
            <person name="Sekine M."/>
            <person name="Tajima T."/>
            <person name="Kosugi H."/>
            <person name="Ichikawa N."/>
            <person name="Tasumi E."/>
            <person name="Hiraki A.T."/>
            <person name="Shimizu A."/>
            <person name="Kato Y."/>
            <person name="Nishiko R."/>
            <person name="Mori K."/>
            <person name="Fujita N."/>
            <person name="Imachi H."/>
            <person name="Takai K."/>
        </authorList>
    </citation>
    <scope>NUCLEOTIDE SEQUENCE [LARGE SCALE GENOMIC DNA]</scope>
    <source>
        <strain evidence="10">DSM 17711 / JCM 13418 / NBRC 101707 / SANAE</strain>
    </source>
</reference>
<feature type="domain" description="Glycosyltransferase 2-like" evidence="8">
    <location>
        <begin position="159"/>
        <end position="360"/>
    </location>
</feature>
<dbReference type="Pfam" id="PF13632">
    <property type="entry name" value="Glyco_trans_2_3"/>
    <property type="match status" value="1"/>
</dbReference>
<keyword evidence="3" id="KW-0808">Transferase</keyword>
<dbReference type="InParanoid" id="D1YW92"/>
<dbReference type="eggNOG" id="arCOG01389">
    <property type="taxonomic scope" value="Archaea"/>
</dbReference>
<evidence type="ECO:0000313" key="10">
    <source>
        <dbReference type="Proteomes" id="UP000001882"/>
    </source>
</evidence>
<evidence type="ECO:0000256" key="3">
    <source>
        <dbReference type="ARBA" id="ARBA00022679"/>
    </source>
</evidence>
<reference evidence="9 10" key="2">
    <citation type="journal article" date="2008" name="Int. J. Syst. Evol. Microbiol.">
        <title>Methanocella paludicola gen. nov., sp. nov., a methane-producing archaeon, the first isolate of the lineage 'Rice Cluster I', and proposal of the new archaeal order Methanocellales ord. nov.</title>
        <authorList>
            <person name="Sakai S."/>
            <person name="Imachi H."/>
            <person name="Hanada S."/>
            <person name="Ohashi A."/>
            <person name="Harada H."/>
            <person name="Kamagata Y."/>
        </authorList>
    </citation>
    <scope>NUCLEOTIDE SEQUENCE [LARGE SCALE GENOMIC DNA]</scope>
    <source>
        <strain evidence="10">DSM 17711 / JCM 13418 / NBRC 101707 / SANAE</strain>
    </source>
</reference>
<dbReference type="InterPro" id="IPR001173">
    <property type="entry name" value="Glyco_trans_2-like"/>
</dbReference>
<evidence type="ECO:0000256" key="7">
    <source>
        <dbReference type="SAM" id="Phobius"/>
    </source>
</evidence>
<keyword evidence="6 7" id="KW-0472">Membrane</keyword>
<dbReference type="EMBL" id="AP011532">
    <property type="protein sequence ID" value="BAI60714.1"/>
    <property type="molecule type" value="Genomic_DNA"/>
</dbReference>
<dbReference type="PANTHER" id="PTHR43867">
    <property type="entry name" value="CELLULOSE SYNTHASE CATALYTIC SUBUNIT A [UDP-FORMING]"/>
    <property type="match status" value="1"/>
</dbReference>
<dbReference type="InterPro" id="IPR050321">
    <property type="entry name" value="Glycosyltr_2/OpgH_subfam"/>
</dbReference>
<feature type="transmembrane region" description="Helical" evidence="7">
    <location>
        <begin position="321"/>
        <end position="347"/>
    </location>
</feature>
<feature type="transmembrane region" description="Helical" evidence="7">
    <location>
        <begin position="353"/>
        <end position="372"/>
    </location>
</feature>
<accession>D1YW92</accession>
<evidence type="ECO:0000256" key="2">
    <source>
        <dbReference type="ARBA" id="ARBA00022676"/>
    </source>
</evidence>
<evidence type="ECO:0000256" key="6">
    <source>
        <dbReference type="ARBA" id="ARBA00023136"/>
    </source>
</evidence>
<evidence type="ECO:0000259" key="8">
    <source>
        <dbReference type="Pfam" id="PF13632"/>
    </source>
</evidence>
<dbReference type="STRING" id="304371.MCP_0642"/>
<keyword evidence="2" id="KW-0328">Glycosyltransferase</keyword>
<keyword evidence="5 7" id="KW-1133">Transmembrane helix</keyword>
<feature type="transmembrane region" description="Helical" evidence="7">
    <location>
        <begin position="27"/>
        <end position="48"/>
    </location>
</feature>
<dbReference type="KEGG" id="mpd:MCP_0642"/>
<dbReference type="GO" id="GO:0016020">
    <property type="term" value="C:membrane"/>
    <property type="evidence" value="ECO:0007669"/>
    <property type="project" value="UniProtKB-SubCell"/>
</dbReference>
<feature type="transmembrane region" description="Helical" evidence="7">
    <location>
        <begin position="384"/>
        <end position="407"/>
    </location>
</feature>
<sequence>MGAAAGSVVYYALFLASWLNRTVIYEWMPSLLLLILIVLAGVTGYFTWRFIRQCRYQEMPEIQSDQILPLTIIVPALNEARDIEQCVESLMAAEYPTEKLEVIIAHEVPPKCTDTTPEIAKKLAERYRNVKAVPNRDGHRGSKAGAINNCLSQAKGEIIGIYDADHIVAKDALLRASAQFATSPGLACLGGKVIVRNVNYNWFTALVGNESAVINNFSRYVSQLFTGQHMVYGSNLFIRKDVLEKIGGFDESSLTEDCDLGMKLMQSNYGMSMDYSIKSYEQPAITFMDWWNQRVRWTWGGISVLKKYAKGGSSWSKVRTFLMYSLGTTGILFSIVLLGFVAFMLFMGVLTPVILLIIVVPLSVLFAAESIVDFCEGHGSVIDMVISIFIRPFIIYVYSLVGVYALVMDALSRERVWYTSQRI</sequence>
<comment type="subcellular location">
    <subcellularLocation>
        <location evidence="1">Membrane</location>
        <topology evidence="1">Multi-pass membrane protein</topology>
    </subcellularLocation>
</comment>
<dbReference type="InterPro" id="IPR029044">
    <property type="entry name" value="Nucleotide-diphossugar_trans"/>
</dbReference>
<dbReference type="CAZy" id="GT2">
    <property type="family name" value="Glycosyltransferase Family 2"/>
</dbReference>
<evidence type="ECO:0000313" key="9">
    <source>
        <dbReference type="EMBL" id="BAI60714.1"/>
    </source>
</evidence>